<dbReference type="SUPFAM" id="SSF52113">
    <property type="entry name" value="BRCT domain"/>
    <property type="match status" value="1"/>
</dbReference>
<reference evidence="10" key="1">
    <citation type="submission" date="2020-05" db="EMBL/GenBank/DDBJ databases">
        <title>Phylogenomic resolution of chytrid fungi.</title>
        <authorList>
            <person name="Stajich J.E."/>
            <person name="Amses K."/>
            <person name="Simmons R."/>
            <person name="Seto K."/>
            <person name="Myers J."/>
            <person name="Bonds A."/>
            <person name="Quandt C.A."/>
            <person name="Barry K."/>
            <person name="Liu P."/>
            <person name="Grigoriev I."/>
            <person name="Longcore J.E."/>
            <person name="James T.Y."/>
        </authorList>
    </citation>
    <scope>NUCLEOTIDE SEQUENCE</scope>
    <source>
        <strain evidence="10">JEL0379</strain>
    </source>
</reference>
<dbReference type="InterPro" id="IPR036420">
    <property type="entry name" value="BRCT_dom_sf"/>
</dbReference>
<keyword evidence="3 6" id="KW-0539">Nucleus</keyword>
<dbReference type="Proteomes" id="UP001212152">
    <property type="component" value="Unassembled WGS sequence"/>
</dbReference>
<evidence type="ECO:0000259" key="8">
    <source>
        <dbReference type="PROSITE" id="PS50172"/>
    </source>
</evidence>
<proteinExistence type="predicted"/>
<feature type="region of interest" description="Disordered" evidence="7">
    <location>
        <begin position="756"/>
        <end position="776"/>
    </location>
</feature>
<evidence type="ECO:0000256" key="1">
    <source>
        <dbReference type="ARBA" id="ARBA00004123"/>
    </source>
</evidence>
<dbReference type="AlphaFoldDB" id="A0AAD5TJK6"/>
<dbReference type="PANTHER" id="PTHR23081:SF36">
    <property type="entry name" value="RNA POLYMERASE II SUBUNIT A C-TERMINAL DOMAIN PHOSPHATASE"/>
    <property type="match status" value="1"/>
</dbReference>
<evidence type="ECO:0000256" key="5">
    <source>
        <dbReference type="ARBA" id="ARBA00048336"/>
    </source>
</evidence>
<accession>A0AAD5TJK6</accession>
<evidence type="ECO:0000313" key="10">
    <source>
        <dbReference type="EMBL" id="KAJ3176437.1"/>
    </source>
</evidence>
<dbReference type="CDD" id="cd17729">
    <property type="entry name" value="BRCT_CTDP1"/>
    <property type="match status" value="1"/>
</dbReference>
<dbReference type="InterPro" id="IPR023214">
    <property type="entry name" value="HAD_sf"/>
</dbReference>
<dbReference type="InterPro" id="IPR039189">
    <property type="entry name" value="Fcp1"/>
</dbReference>
<dbReference type="InterPro" id="IPR036412">
    <property type="entry name" value="HAD-like_sf"/>
</dbReference>
<evidence type="ECO:0000256" key="4">
    <source>
        <dbReference type="ARBA" id="ARBA00047761"/>
    </source>
</evidence>
<dbReference type="Gene3D" id="3.40.50.1000">
    <property type="entry name" value="HAD superfamily/HAD-like"/>
    <property type="match status" value="1"/>
</dbReference>
<comment type="caution">
    <text evidence="10">The sequence shown here is derived from an EMBL/GenBank/DDBJ whole genome shotgun (WGS) entry which is preliminary data.</text>
</comment>
<dbReference type="InterPro" id="IPR004274">
    <property type="entry name" value="FCP1_dom"/>
</dbReference>
<dbReference type="EMBL" id="JADGJQ010000041">
    <property type="protein sequence ID" value="KAJ3176437.1"/>
    <property type="molecule type" value="Genomic_DNA"/>
</dbReference>
<comment type="catalytic activity">
    <reaction evidence="5 6">
        <text>O-phospho-L-threonyl-[protein] + H2O = L-threonyl-[protein] + phosphate</text>
        <dbReference type="Rhea" id="RHEA:47004"/>
        <dbReference type="Rhea" id="RHEA-COMP:11060"/>
        <dbReference type="Rhea" id="RHEA-COMP:11605"/>
        <dbReference type="ChEBI" id="CHEBI:15377"/>
        <dbReference type="ChEBI" id="CHEBI:30013"/>
        <dbReference type="ChEBI" id="CHEBI:43474"/>
        <dbReference type="ChEBI" id="CHEBI:61977"/>
        <dbReference type="EC" id="3.1.3.16"/>
    </reaction>
</comment>
<dbReference type="NCBIfam" id="TIGR02250">
    <property type="entry name" value="FCP1_euk"/>
    <property type="match status" value="1"/>
</dbReference>
<dbReference type="InterPro" id="IPR001357">
    <property type="entry name" value="BRCT_dom"/>
</dbReference>
<feature type="compositionally biased region" description="Low complexity" evidence="7">
    <location>
        <begin position="401"/>
        <end position="413"/>
    </location>
</feature>
<feature type="region of interest" description="Disordered" evidence="7">
    <location>
        <begin position="389"/>
        <end position="483"/>
    </location>
</feature>
<evidence type="ECO:0000313" key="11">
    <source>
        <dbReference type="Proteomes" id="UP001212152"/>
    </source>
</evidence>
<dbReference type="PROSITE" id="PS50172">
    <property type="entry name" value="BRCT"/>
    <property type="match status" value="1"/>
</dbReference>
<keyword evidence="2 6" id="KW-0378">Hydrolase</keyword>
<dbReference type="GO" id="GO:0005634">
    <property type="term" value="C:nucleus"/>
    <property type="evidence" value="ECO:0007669"/>
    <property type="project" value="UniProtKB-SubCell"/>
</dbReference>
<protein>
    <recommendedName>
        <fullName evidence="6">RNA polymerase II subunit A C-terminal domain phosphatase</fullName>
        <ecNumber evidence="6">3.1.3.16</ecNumber>
    </recommendedName>
</protein>
<dbReference type="CDD" id="cd07521">
    <property type="entry name" value="HAD_FCP1-like"/>
    <property type="match status" value="1"/>
</dbReference>
<keyword evidence="11" id="KW-1185">Reference proteome</keyword>
<dbReference type="SMART" id="SM00577">
    <property type="entry name" value="CPDc"/>
    <property type="match status" value="1"/>
</dbReference>
<feature type="compositionally biased region" description="Low complexity" evidence="7">
    <location>
        <begin position="440"/>
        <end position="458"/>
    </location>
</feature>
<evidence type="ECO:0000256" key="3">
    <source>
        <dbReference type="ARBA" id="ARBA00023242"/>
    </source>
</evidence>
<evidence type="ECO:0000256" key="2">
    <source>
        <dbReference type="ARBA" id="ARBA00022801"/>
    </source>
</evidence>
<feature type="region of interest" description="Disordered" evidence="7">
    <location>
        <begin position="688"/>
        <end position="743"/>
    </location>
</feature>
<evidence type="ECO:0000259" key="9">
    <source>
        <dbReference type="PROSITE" id="PS50969"/>
    </source>
</evidence>
<dbReference type="PANTHER" id="PTHR23081">
    <property type="entry name" value="RNA POLYMERASE II CTD PHOSPHATASE"/>
    <property type="match status" value="1"/>
</dbReference>
<feature type="domain" description="FCP1 homology" evidence="9">
    <location>
        <begin position="166"/>
        <end position="336"/>
    </location>
</feature>
<gene>
    <name evidence="10" type="primary">FCP1</name>
    <name evidence="10" type="ORF">HDU87_005306</name>
</gene>
<dbReference type="Gene3D" id="3.40.50.10190">
    <property type="entry name" value="BRCT domain"/>
    <property type="match status" value="1"/>
</dbReference>
<dbReference type="GO" id="GO:0008420">
    <property type="term" value="F:RNA polymerase II CTD heptapeptide repeat phosphatase activity"/>
    <property type="evidence" value="ECO:0007669"/>
    <property type="project" value="UniProtKB-UniRule"/>
</dbReference>
<evidence type="ECO:0000256" key="6">
    <source>
        <dbReference type="RuleBase" id="RU366066"/>
    </source>
</evidence>
<feature type="region of interest" description="Disordered" evidence="7">
    <location>
        <begin position="345"/>
        <end position="366"/>
    </location>
</feature>
<organism evidence="10 11">
    <name type="scientific">Geranomyces variabilis</name>
    <dbReference type="NCBI Taxonomy" id="109894"/>
    <lineage>
        <taxon>Eukaryota</taxon>
        <taxon>Fungi</taxon>
        <taxon>Fungi incertae sedis</taxon>
        <taxon>Chytridiomycota</taxon>
        <taxon>Chytridiomycota incertae sedis</taxon>
        <taxon>Chytridiomycetes</taxon>
        <taxon>Spizellomycetales</taxon>
        <taxon>Powellomycetaceae</taxon>
        <taxon>Geranomyces</taxon>
    </lineage>
</organism>
<dbReference type="SUPFAM" id="SSF56784">
    <property type="entry name" value="HAD-like"/>
    <property type="match status" value="1"/>
</dbReference>
<comment type="subcellular location">
    <subcellularLocation>
        <location evidence="1 6">Nucleus</location>
    </subcellularLocation>
</comment>
<comment type="catalytic activity">
    <reaction evidence="4 6">
        <text>O-phospho-L-seryl-[protein] + H2O = L-seryl-[protein] + phosphate</text>
        <dbReference type="Rhea" id="RHEA:20629"/>
        <dbReference type="Rhea" id="RHEA-COMP:9863"/>
        <dbReference type="Rhea" id="RHEA-COMP:11604"/>
        <dbReference type="ChEBI" id="CHEBI:15377"/>
        <dbReference type="ChEBI" id="CHEBI:29999"/>
        <dbReference type="ChEBI" id="CHEBI:43474"/>
        <dbReference type="ChEBI" id="CHEBI:83421"/>
        <dbReference type="EC" id="3.1.3.16"/>
    </reaction>
</comment>
<feature type="domain" description="BRCT" evidence="8">
    <location>
        <begin position="520"/>
        <end position="617"/>
    </location>
</feature>
<feature type="compositionally biased region" description="Acidic residues" evidence="7">
    <location>
        <begin position="389"/>
        <end position="400"/>
    </location>
</feature>
<evidence type="ECO:0000256" key="7">
    <source>
        <dbReference type="SAM" id="MobiDB-lite"/>
    </source>
</evidence>
<sequence>MESRQKITLPAGRYPVTVISLRIKKGDKLRKDEVIGVYEHLGTVSVKRKVDSADGSNVTEDVPTQRLVREQWRSQYQGTVEALNVKPGMVISDPKQVLMVVLEPCGHPIQVKGICATCGKDLTMGDYLGTNDMKRATINMAHDNRGVTVSHDMASQLQKEQSQRLVAAEKLILILDLDQTVVHATTDPTVPLWMNDPQNPNHPFLADVHMFDIPHYQTHYIKLRPGTHEFLAAISEKYEIHIYTMGSRQYADQIVKILDPDHKLFQDRIISRDENKSNLKHIKRLFPHDHSMVVVLDDRSDVWSWSRNLCKIRPFNFFVGTGDIHDPNLGRRSHSPSAPVLGAAASVAEPDRDGNADDEAEISDDLEHKILDDLTKNRPLEKLSKELELEAGDDDEDDATGDATGNAAPSSDAMDADDGSNGSGNGAAPADAKNSAATPRTSAKAKSSPTTPAASAKASPPPPSPTRRASVRQKPVLSNDDRELETVTEILTRVHRTFYEERNKSPNSLPPDVGEIMAREKKDVLRGINIVFSKVLDLNRPSQEQDIWIGAKQFGAICSNDITDDVTHVVTRFQDEQQLTYKVRRARNLPGVYVVKEDWLQDSICRWRCEDEDAYLLHPVCRVSLSVHTSDLRSNAGGAAPGGGIVAGGAIVVAPRDDDAAILSGTWEHEDVLFRNFDRAQAERDIAELLGDDDDDDDDEDNDDDDDDDEENKRDYDYGTANDEEASEAGLGASQEDPDALFDAVFDEGFAAFEAELATTGGTTRKKNHAEDGPER</sequence>
<dbReference type="InterPro" id="IPR011947">
    <property type="entry name" value="FCP1_euk"/>
</dbReference>
<feature type="compositionally biased region" description="Acidic residues" evidence="7">
    <location>
        <begin position="690"/>
        <end position="710"/>
    </location>
</feature>
<dbReference type="EC" id="3.1.3.16" evidence="6"/>
<dbReference type="Pfam" id="PF03031">
    <property type="entry name" value="NIF"/>
    <property type="match status" value="1"/>
</dbReference>
<comment type="function">
    <text evidence="6">This promotes the activity of RNA polymerase II.</text>
</comment>
<dbReference type="PROSITE" id="PS50969">
    <property type="entry name" value="FCP1"/>
    <property type="match status" value="1"/>
</dbReference>
<name>A0AAD5TJK6_9FUNG</name>